<gene>
    <name evidence="1" type="ORF">BN874_1160006</name>
</gene>
<proteinExistence type="predicted"/>
<keyword evidence="2" id="KW-1185">Reference proteome</keyword>
<dbReference type="Proteomes" id="UP000019184">
    <property type="component" value="Unassembled WGS sequence"/>
</dbReference>
<protein>
    <submittedName>
        <fullName evidence="1">Uncharacterized protein</fullName>
    </submittedName>
</protein>
<comment type="caution">
    <text evidence="1">The sequence shown here is derived from an EMBL/GenBank/DDBJ whole genome shotgun (WGS) entry which is preliminary data.</text>
</comment>
<organism evidence="1 2">
    <name type="scientific">Candidatus Contendobacter odensis Run_B_J11</name>
    <dbReference type="NCBI Taxonomy" id="1400861"/>
    <lineage>
        <taxon>Bacteria</taxon>
        <taxon>Pseudomonadati</taxon>
        <taxon>Pseudomonadota</taxon>
        <taxon>Gammaproteobacteria</taxon>
        <taxon>Candidatus Competibacteraceae</taxon>
        <taxon>Candidatus Contendibacter</taxon>
    </lineage>
</organism>
<evidence type="ECO:0000313" key="2">
    <source>
        <dbReference type="Proteomes" id="UP000019184"/>
    </source>
</evidence>
<dbReference type="EMBL" id="CBTK010000020">
    <property type="protein sequence ID" value="CDH43309.1"/>
    <property type="molecule type" value="Genomic_DNA"/>
</dbReference>
<sequence length="41" mass="4603">MYAKADQWLIHTEGFISLNHSVNGPIAPWRVKSTCNGVMET</sequence>
<evidence type="ECO:0000313" key="1">
    <source>
        <dbReference type="EMBL" id="CDH43309.1"/>
    </source>
</evidence>
<dbReference type="AlphaFoldDB" id="A0A7U7G7N0"/>
<accession>A0A7U7G7N0</accession>
<reference evidence="1 2" key="1">
    <citation type="journal article" date="2014" name="ISME J.">
        <title>Candidatus Competibacter-lineage genomes retrieved from metagenomes reveal functional metabolic diversity.</title>
        <authorList>
            <person name="McIlroy S.J."/>
            <person name="Albertsen M."/>
            <person name="Andresen E.K."/>
            <person name="Saunders A.M."/>
            <person name="Kristiansen R."/>
            <person name="Stokholm-Bjerregaard M."/>
            <person name="Nielsen K.L."/>
            <person name="Nielsen P.H."/>
        </authorList>
    </citation>
    <scope>NUCLEOTIDE SEQUENCE [LARGE SCALE GENOMIC DNA]</scope>
    <source>
        <strain evidence="1 2">Run_B_J11</strain>
    </source>
</reference>
<name>A0A7U7G7N0_9GAMM</name>